<protein>
    <submittedName>
        <fullName evidence="4">Protein-methionine sulfoxide oxidase mical3b-like</fullName>
    </submittedName>
</protein>
<organism evidence="3 4">
    <name type="scientific">Diaphorina citri</name>
    <name type="common">Asian citrus psyllid</name>
    <dbReference type="NCBI Taxonomy" id="121845"/>
    <lineage>
        <taxon>Eukaryota</taxon>
        <taxon>Metazoa</taxon>
        <taxon>Ecdysozoa</taxon>
        <taxon>Arthropoda</taxon>
        <taxon>Hexapoda</taxon>
        <taxon>Insecta</taxon>
        <taxon>Pterygota</taxon>
        <taxon>Neoptera</taxon>
        <taxon>Paraneoptera</taxon>
        <taxon>Hemiptera</taxon>
        <taxon>Sternorrhyncha</taxon>
        <taxon>Psylloidea</taxon>
        <taxon>Psyllidae</taxon>
        <taxon>Diaphorininae</taxon>
        <taxon>Diaphorina</taxon>
    </lineage>
</organism>
<gene>
    <name evidence="4" type="primary">LOC113469021</name>
</gene>
<dbReference type="KEGG" id="dci:113469021"/>
<accession>A0A3Q0J172</accession>
<feature type="domain" description="BMERB" evidence="2">
    <location>
        <begin position="1"/>
        <end position="54"/>
    </location>
</feature>
<evidence type="ECO:0000259" key="2">
    <source>
        <dbReference type="PROSITE" id="PS51848"/>
    </source>
</evidence>
<reference evidence="4" key="1">
    <citation type="submission" date="2025-08" db="UniProtKB">
        <authorList>
            <consortium name="RefSeq"/>
        </authorList>
    </citation>
    <scope>IDENTIFICATION</scope>
</reference>
<keyword evidence="1" id="KW-0175">Coiled coil</keyword>
<evidence type="ECO:0000256" key="1">
    <source>
        <dbReference type="SAM" id="Coils"/>
    </source>
</evidence>
<dbReference type="PROSITE" id="PS51848">
    <property type="entry name" value="BMERB"/>
    <property type="match status" value="1"/>
</dbReference>
<feature type="coiled-coil region" evidence="1">
    <location>
        <begin position="35"/>
        <end position="62"/>
    </location>
</feature>
<dbReference type="STRING" id="121845.A0A3Q0J172"/>
<name>A0A3Q0J172_DIACI</name>
<dbReference type="PaxDb" id="121845-A0A3Q0J172"/>
<evidence type="ECO:0000313" key="4">
    <source>
        <dbReference type="RefSeq" id="XP_026682219.1"/>
    </source>
</evidence>
<dbReference type="InterPro" id="IPR022735">
    <property type="entry name" value="bMERB_dom"/>
</dbReference>
<dbReference type="AlphaFoldDB" id="A0A3Q0J172"/>
<evidence type="ECO:0000313" key="3">
    <source>
        <dbReference type="Proteomes" id="UP000079169"/>
    </source>
</evidence>
<dbReference type="GeneID" id="113469021"/>
<dbReference type="Proteomes" id="UP000079169">
    <property type="component" value="Unplaced"/>
</dbReference>
<keyword evidence="3" id="KW-1185">Reference proteome</keyword>
<dbReference type="Pfam" id="PF12130">
    <property type="entry name" value="bMERB_dom"/>
    <property type="match status" value="1"/>
</dbReference>
<dbReference type="RefSeq" id="XP_026682219.1">
    <property type="nucleotide sequence ID" value="XM_026826418.1"/>
</dbReference>
<proteinExistence type="predicted"/>
<sequence>MFRVFSDNKTEEDVATEGRIIQEMLDIVQQRNNLVSLLESDRQRYKEEDRDLEAQILTLKQNHH</sequence>